<evidence type="ECO:0000256" key="1">
    <source>
        <dbReference type="SAM" id="MobiDB-lite"/>
    </source>
</evidence>
<evidence type="ECO:0000313" key="2">
    <source>
        <dbReference type="EMBL" id="PGG99552.1"/>
    </source>
</evidence>
<dbReference type="PANTHER" id="PTHR39153">
    <property type="entry name" value="AGR244WP"/>
    <property type="match status" value="1"/>
</dbReference>
<gene>
    <name evidence="2" type="ORF">AJ79_08489</name>
</gene>
<dbReference type="OrthoDB" id="3979469at2759"/>
<comment type="caution">
    <text evidence="2">The sequence shown here is derived from an EMBL/GenBank/DDBJ whole genome shotgun (WGS) entry which is preliminary data.</text>
</comment>
<keyword evidence="3" id="KW-1185">Reference proteome</keyword>
<proteinExistence type="predicted"/>
<dbReference type="EMBL" id="PDNB01000201">
    <property type="protein sequence ID" value="PGG99552.1"/>
    <property type="molecule type" value="Genomic_DNA"/>
</dbReference>
<dbReference type="AlphaFoldDB" id="A0A2B7WSG5"/>
<reference evidence="2 3" key="1">
    <citation type="submission" date="2017-10" db="EMBL/GenBank/DDBJ databases">
        <title>Comparative genomics in systemic dimorphic fungi from Ajellomycetaceae.</title>
        <authorList>
            <person name="Munoz J.F."/>
            <person name="Mcewen J.G."/>
            <person name="Clay O.K."/>
            <person name="Cuomo C.A."/>
        </authorList>
    </citation>
    <scope>NUCLEOTIDE SEQUENCE [LARGE SCALE GENOMIC DNA]</scope>
    <source>
        <strain evidence="2 3">UAMH5409</strain>
    </source>
</reference>
<feature type="region of interest" description="Disordered" evidence="1">
    <location>
        <begin position="52"/>
        <end position="88"/>
    </location>
</feature>
<dbReference type="PANTHER" id="PTHR39153:SF1">
    <property type="entry name" value="AGR244WP"/>
    <property type="match status" value="1"/>
</dbReference>
<protein>
    <submittedName>
        <fullName evidence="2">Uncharacterized protein</fullName>
    </submittedName>
</protein>
<dbReference type="InterPro" id="IPR038882">
    <property type="entry name" value="Rcf3"/>
</dbReference>
<accession>A0A2B7WSG5</accession>
<name>A0A2B7WSG5_9EURO</name>
<dbReference type="Proteomes" id="UP000223968">
    <property type="component" value="Unassembled WGS sequence"/>
</dbReference>
<evidence type="ECO:0000313" key="3">
    <source>
        <dbReference type="Proteomes" id="UP000223968"/>
    </source>
</evidence>
<organism evidence="2 3">
    <name type="scientific">Helicocarpus griseus UAMH5409</name>
    <dbReference type="NCBI Taxonomy" id="1447875"/>
    <lineage>
        <taxon>Eukaryota</taxon>
        <taxon>Fungi</taxon>
        <taxon>Dikarya</taxon>
        <taxon>Ascomycota</taxon>
        <taxon>Pezizomycotina</taxon>
        <taxon>Eurotiomycetes</taxon>
        <taxon>Eurotiomycetidae</taxon>
        <taxon>Onygenales</taxon>
        <taxon>Ajellomycetaceae</taxon>
        <taxon>Helicocarpus</taxon>
    </lineage>
</organism>
<sequence>MPPPSNQRGDIEPPPELMQEAVKGFFTGAARFGSISILAHLILLLPHPLRFSSSPPTSSPATTSHPQPHHPPSAEKPKRTPLPYRPLTSLSASLAPTSRVYRGLTPQFKVFLQLSAMTLGGCIWAERRVNEFLEVTRRVKRAERVGRGE</sequence>
<feature type="compositionally biased region" description="Low complexity" evidence="1">
    <location>
        <begin position="52"/>
        <end position="66"/>
    </location>
</feature>
<dbReference type="STRING" id="1447875.A0A2B7WSG5"/>